<dbReference type="PANTHER" id="PTHR43662:SF3">
    <property type="entry name" value="DOMAIN PROTEIN, PUTATIVE (AFU_ORTHOLOGUE AFUA_6G11970)-RELATED"/>
    <property type="match status" value="1"/>
</dbReference>
<feature type="signal peptide" evidence="2">
    <location>
        <begin position="1"/>
        <end position="19"/>
    </location>
</feature>
<feature type="compositionally biased region" description="Polar residues" evidence="1">
    <location>
        <begin position="801"/>
        <end position="810"/>
    </location>
</feature>
<evidence type="ECO:0000259" key="3">
    <source>
        <dbReference type="Pfam" id="PF09362"/>
    </source>
</evidence>
<comment type="caution">
    <text evidence="4">The sequence shown here is derived from an EMBL/GenBank/DDBJ whole genome shotgun (WGS) entry which is preliminary data.</text>
</comment>
<reference evidence="4 5" key="1">
    <citation type="submission" date="2023-08" db="EMBL/GenBank/DDBJ databases">
        <title>Annotated Genome Sequence of Vanrija albida AlHP1.</title>
        <authorList>
            <person name="Herzog R."/>
        </authorList>
    </citation>
    <scope>NUCLEOTIDE SEQUENCE [LARGE SCALE GENOMIC DNA]</scope>
    <source>
        <strain evidence="4 5">AlHP1</strain>
    </source>
</reference>
<feature type="compositionally biased region" description="Low complexity" evidence="1">
    <location>
        <begin position="749"/>
        <end position="780"/>
    </location>
</feature>
<keyword evidence="2" id="KW-0732">Signal</keyword>
<feature type="domain" description="DUF1996" evidence="3">
    <location>
        <begin position="71"/>
        <end position="304"/>
    </location>
</feature>
<organism evidence="4 5">
    <name type="scientific">Vanrija albida</name>
    <dbReference type="NCBI Taxonomy" id="181172"/>
    <lineage>
        <taxon>Eukaryota</taxon>
        <taxon>Fungi</taxon>
        <taxon>Dikarya</taxon>
        <taxon>Basidiomycota</taxon>
        <taxon>Agaricomycotina</taxon>
        <taxon>Tremellomycetes</taxon>
        <taxon>Trichosporonales</taxon>
        <taxon>Trichosporonaceae</taxon>
        <taxon>Vanrija</taxon>
    </lineage>
</organism>
<feature type="region of interest" description="Disordered" evidence="1">
    <location>
        <begin position="705"/>
        <end position="724"/>
    </location>
</feature>
<evidence type="ECO:0000313" key="5">
    <source>
        <dbReference type="Proteomes" id="UP001565368"/>
    </source>
</evidence>
<proteinExistence type="predicted"/>
<dbReference type="PANTHER" id="PTHR43662">
    <property type="match status" value="1"/>
</dbReference>
<feature type="region of interest" description="Disordered" evidence="1">
    <location>
        <begin position="744"/>
        <end position="830"/>
    </location>
</feature>
<dbReference type="Proteomes" id="UP001565368">
    <property type="component" value="Unassembled WGS sequence"/>
</dbReference>
<feature type="compositionally biased region" description="Low complexity" evidence="1">
    <location>
        <begin position="613"/>
        <end position="683"/>
    </location>
</feature>
<dbReference type="RefSeq" id="XP_069207470.1">
    <property type="nucleotide sequence ID" value="XM_069355399.1"/>
</dbReference>
<dbReference type="GeneID" id="95988002"/>
<evidence type="ECO:0000313" key="4">
    <source>
        <dbReference type="EMBL" id="KAL1407526.1"/>
    </source>
</evidence>
<evidence type="ECO:0000256" key="1">
    <source>
        <dbReference type="SAM" id="MobiDB-lite"/>
    </source>
</evidence>
<sequence length="830" mass="86191">MVTAALLAAIAGASAAAAAFTPPGYPPGPDIFGRVSEPLEHPYNSNQGWPGTPADHFIINWVGTTVVARIDPIANPGGVAGHVHNVVGSSNFRSVLNTPEEQQQSACSSTIVAGDRSNYWTPTIYFVNENGKFEATSTMSRIYYHTPGYNTQPFPQGMRIISGVANYRNTSEFRNRGVALGCGSQGLGPWLPNGTTHPGGCREIEGSINFPSCGWANQSLDSWDHFSHLTWPVFAGGGRTYLDNWPGVFCPPSHPIKYPQNMLQTLSKLSDDQLKRWRANQVNLILSNGDETGNTFHGDFVAGWDQELQAQTIAQCGNTNGPGTDYSKCPPLNNPVNNKDDAFSCRHQGMIPAEEVGFYRPLDNLPGCNPRWPLNAGPEKPDNCPWHGEEPGWTAPNVWWSDDTHNQEVIIPLAVNLPADANYTLEGLKKYPSAGDNAKLGPWGQDPRIKNTGTVLVGTSADVANNLKASTATNKADSVFGMSDTTPFVGVEPPCVCPLYQTNLNNWNNGQNPRPGDLPAMKVMPVCGAVNSKGDGVPKTGYINGPAPIITGTPNNPPPWEYSWRVGLGIYPGGRDGDLPGWPVWRDGNIGNTIPGRWYWDSPDNSTGLVSNAGTGNASTPTAASTSSSVSGSGTAVVSSSASGSGTAVASSNASGSGTAITSSAAGPGTAVASGSASSSQSGLPGGNLAVKPTEAPFKVVGGAGSNGSYSQPPVSPSLYGGVSSASGSVSSISSGLSTRATAAQTNDASGSGAGAAAGLSTTSPSVATTGAPAAGTPSVISSYTTASAGSPHVGAPHFNNGESPTTSPGTKPGRCRPKHHRGRRSRHRF</sequence>
<accession>A0ABR3PYI6</accession>
<gene>
    <name evidence="4" type="ORF">Q8F55_006959</name>
</gene>
<dbReference type="EMBL" id="JBBXJM010000005">
    <property type="protein sequence ID" value="KAL1407526.1"/>
    <property type="molecule type" value="Genomic_DNA"/>
</dbReference>
<evidence type="ECO:0000256" key="2">
    <source>
        <dbReference type="SAM" id="SignalP"/>
    </source>
</evidence>
<keyword evidence="5" id="KW-1185">Reference proteome</keyword>
<feature type="compositionally biased region" description="Basic residues" evidence="1">
    <location>
        <begin position="814"/>
        <end position="830"/>
    </location>
</feature>
<dbReference type="InterPro" id="IPR018535">
    <property type="entry name" value="DUF1996"/>
</dbReference>
<protein>
    <recommendedName>
        <fullName evidence="3">DUF1996 domain-containing protein</fullName>
    </recommendedName>
</protein>
<feature type="region of interest" description="Disordered" evidence="1">
    <location>
        <begin position="610"/>
        <end position="690"/>
    </location>
</feature>
<name>A0ABR3PYI6_9TREE</name>
<feature type="chain" id="PRO_5045359380" description="DUF1996 domain-containing protein" evidence="2">
    <location>
        <begin position="20"/>
        <end position="830"/>
    </location>
</feature>
<dbReference type="Pfam" id="PF09362">
    <property type="entry name" value="DUF1996"/>
    <property type="match status" value="1"/>
</dbReference>